<evidence type="ECO:0000256" key="4">
    <source>
        <dbReference type="SAM" id="MobiDB-lite"/>
    </source>
</evidence>
<evidence type="ECO:0000256" key="3">
    <source>
        <dbReference type="SAM" id="Coils"/>
    </source>
</evidence>
<gene>
    <name evidence="5" type="ORF">CTEN210_04561</name>
</gene>
<evidence type="ECO:0000313" key="5">
    <source>
        <dbReference type="EMBL" id="GFH48085.1"/>
    </source>
</evidence>
<dbReference type="GO" id="GO:0051017">
    <property type="term" value="P:actin filament bundle assembly"/>
    <property type="evidence" value="ECO:0007669"/>
    <property type="project" value="TreeGrafter"/>
</dbReference>
<dbReference type="InterPro" id="IPR036770">
    <property type="entry name" value="Ankyrin_rpt-contain_sf"/>
</dbReference>
<protein>
    <submittedName>
        <fullName evidence="5">Uncharacterized protein</fullName>
    </submittedName>
</protein>
<proteinExistence type="predicted"/>
<dbReference type="EMBL" id="BLLK01000027">
    <property type="protein sequence ID" value="GFH48085.1"/>
    <property type="molecule type" value="Genomic_DNA"/>
</dbReference>
<dbReference type="PANTHER" id="PTHR24153:SF8">
    <property type="entry name" value="FORKED, ISOFORM F"/>
    <property type="match status" value="1"/>
</dbReference>
<keyword evidence="6" id="KW-1185">Reference proteome</keyword>
<dbReference type="Gene3D" id="1.25.40.20">
    <property type="entry name" value="Ankyrin repeat-containing domain"/>
    <property type="match status" value="1"/>
</dbReference>
<dbReference type="Proteomes" id="UP001054902">
    <property type="component" value="Unassembled WGS sequence"/>
</dbReference>
<evidence type="ECO:0000256" key="1">
    <source>
        <dbReference type="ARBA" id="ARBA00022737"/>
    </source>
</evidence>
<evidence type="ECO:0000313" key="6">
    <source>
        <dbReference type="Proteomes" id="UP001054902"/>
    </source>
</evidence>
<reference evidence="5 6" key="1">
    <citation type="journal article" date="2021" name="Sci. Rep.">
        <title>The genome of the diatom Chaetoceros tenuissimus carries an ancient integrated fragment of an extant virus.</title>
        <authorList>
            <person name="Hongo Y."/>
            <person name="Kimura K."/>
            <person name="Takaki Y."/>
            <person name="Yoshida Y."/>
            <person name="Baba S."/>
            <person name="Kobayashi G."/>
            <person name="Nagasaki K."/>
            <person name="Hano T."/>
            <person name="Tomaru Y."/>
        </authorList>
    </citation>
    <scope>NUCLEOTIDE SEQUENCE [LARGE SCALE GENOMIC DNA]</scope>
    <source>
        <strain evidence="5 6">NIES-3715</strain>
    </source>
</reference>
<feature type="region of interest" description="Disordered" evidence="4">
    <location>
        <begin position="44"/>
        <end position="71"/>
    </location>
</feature>
<organism evidence="5 6">
    <name type="scientific">Chaetoceros tenuissimus</name>
    <dbReference type="NCBI Taxonomy" id="426638"/>
    <lineage>
        <taxon>Eukaryota</taxon>
        <taxon>Sar</taxon>
        <taxon>Stramenopiles</taxon>
        <taxon>Ochrophyta</taxon>
        <taxon>Bacillariophyta</taxon>
        <taxon>Coscinodiscophyceae</taxon>
        <taxon>Chaetocerotophycidae</taxon>
        <taxon>Chaetocerotales</taxon>
        <taxon>Chaetocerotaceae</taxon>
        <taxon>Chaetoceros</taxon>
    </lineage>
</organism>
<dbReference type="PANTHER" id="PTHR24153">
    <property type="entry name" value="ESPIN"/>
    <property type="match status" value="1"/>
</dbReference>
<dbReference type="AlphaFoldDB" id="A0AAD3CN23"/>
<name>A0AAD3CN23_9STRA</name>
<keyword evidence="2" id="KW-0040">ANK repeat</keyword>
<dbReference type="GO" id="GO:0005737">
    <property type="term" value="C:cytoplasm"/>
    <property type="evidence" value="ECO:0007669"/>
    <property type="project" value="TreeGrafter"/>
</dbReference>
<sequence length="342" mass="38620">MSSLLSFGRRRQKNQIEQKIEKLIRGQEWQNLLSLLSSKKLKERKENNSRVSNHRSSNLKQSSNNSESSSIVCDGPQLLNLAILFDAPLEIIKSMISCRPSILNEVDHMGMGPVHIACAARGHAYDIIETLLTTGNGSSLILVRDKFGRSPLHLLMYFVCYPQPRDKTKWQQDGACTTTKDGFGSGYVHSDVEVSPYMLGKRQKMSISADDFQDLTRTVEIVCKYGSHALFWRDQLGLTPVDILHEIKAVHVPSQRAPKWERADIVNVLIRSRLVKIYKKRKKRLEERKIQTEESLPSIERTSCTTDNSSLLSGLSKLEIDSAKSSYIGMNLSVTQDEDGNL</sequence>
<dbReference type="InterPro" id="IPR052420">
    <property type="entry name" value="Espin/Espin-like"/>
</dbReference>
<dbReference type="GO" id="GO:0051015">
    <property type="term" value="F:actin filament binding"/>
    <property type="evidence" value="ECO:0007669"/>
    <property type="project" value="TreeGrafter"/>
</dbReference>
<evidence type="ECO:0000256" key="2">
    <source>
        <dbReference type="ARBA" id="ARBA00023043"/>
    </source>
</evidence>
<keyword evidence="1" id="KW-0677">Repeat</keyword>
<comment type="caution">
    <text evidence="5">The sequence shown here is derived from an EMBL/GenBank/DDBJ whole genome shotgun (WGS) entry which is preliminary data.</text>
</comment>
<keyword evidence="3" id="KW-0175">Coiled coil</keyword>
<dbReference type="SUPFAM" id="SSF48403">
    <property type="entry name" value="Ankyrin repeat"/>
    <property type="match status" value="1"/>
</dbReference>
<feature type="compositionally biased region" description="Low complexity" evidence="4">
    <location>
        <begin position="49"/>
        <end position="70"/>
    </location>
</feature>
<feature type="coiled-coil region" evidence="3">
    <location>
        <begin position="275"/>
        <end position="302"/>
    </location>
</feature>
<accession>A0AAD3CN23</accession>